<proteinExistence type="predicted"/>
<feature type="compositionally biased region" description="Low complexity" evidence="1">
    <location>
        <begin position="708"/>
        <end position="734"/>
    </location>
</feature>
<feature type="region of interest" description="Disordered" evidence="1">
    <location>
        <begin position="83"/>
        <end position="107"/>
    </location>
</feature>
<dbReference type="Proteomes" id="UP000054558">
    <property type="component" value="Unassembled WGS sequence"/>
</dbReference>
<feature type="compositionally biased region" description="Polar residues" evidence="1">
    <location>
        <begin position="485"/>
        <end position="498"/>
    </location>
</feature>
<feature type="region of interest" description="Disordered" evidence="1">
    <location>
        <begin position="485"/>
        <end position="655"/>
    </location>
</feature>
<feature type="compositionally biased region" description="Low complexity" evidence="1">
    <location>
        <begin position="596"/>
        <end position="616"/>
    </location>
</feature>
<feature type="region of interest" description="Disordered" evidence="1">
    <location>
        <begin position="708"/>
        <end position="784"/>
    </location>
</feature>
<dbReference type="EMBL" id="DF237108">
    <property type="protein sequence ID" value="GAQ83714.1"/>
    <property type="molecule type" value="Genomic_DNA"/>
</dbReference>
<sequence>MLSRGHRASRLTTPFQDRRSKRLTVTIPESAAWLDTPNWCQLEQHLLSPDLAADFDTIDLDTVHIKLPQATACESINSFCPGGESLGSPAGTPRSRDPPGEWGDSAGSLRVFGSEVVESSNFFGGGAMEESDPEGGPPANTTEEDSSLYSQYLQELPAGAPPATAGAPLTMPAGMELATAGMAAAPPLPFGDPYQQTGRFPAVQAVAAAPTWRNPYQAIVGQLELGPGLPASQASFLATPPALPVSLPPLGRGLPPFELPNPQTQRQGGLPQLRDQTNLHNIFTELWDVYERDADPTTNPGLNQPVTYDLREGLGRPPPEGGPRGTQEMGSEEWARARIRPGGSLPSLRRFPSDPPAPIERALPRRDQESAALLHFPQLELHRDVPLSDAALTALAISLGLFRREGDPLGTLPELVPRVPVPAGGLLPERSAGLSGAAGRVSDLPPAVLQRVASAPPLVGATLPTLIVPTDPALESPGVVSAVQLASSEGSPAATSTPAKRPRKRTARGRANEGQLEKAPSLKRPPSPTPNALRDPEDNPPQNPGAAADPANLAPNRTVSGWSVQSLDDPRADIGGQDTRRPLKKPRDVSPGGGATMSAHSSGGASAAGSLSKSAAPPESEGPRERQEERARKRSARRSLLDKLRNKTCGCKQDWPDDMQKLFDLSQKQSNDLRSLRGQLDHANRRDSLQTQEIEALQSAVADLQRALDAARAQRARQGAVPAAPGEGAAQPRANEGGARGPVEARAMEDARAPGARRREDPPAEGRGARSSEEESSKGPRSKW</sequence>
<feature type="compositionally biased region" description="Basic and acidic residues" evidence="1">
    <location>
        <begin position="746"/>
        <end position="778"/>
    </location>
</feature>
<organism evidence="2 3">
    <name type="scientific">Klebsormidium nitens</name>
    <name type="common">Green alga</name>
    <name type="synonym">Ulothrix nitens</name>
    <dbReference type="NCBI Taxonomy" id="105231"/>
    <lineage>
        <taxon>Eukaryota</taxon>
        <taxon>Viridiplantae</taxon>
        <taxon>Streptophyta</taxon>
        <taxon>Klebsormidiophyceae</taxon>
        <taxon>Klebsormidiales</taxon>
        <taxon>Klebsormidiaceae</taxon>
        <taxon>Klebsormidium</taxon>
    </lineage>
</organism>
<gene>
    <name evidence="2" type="ORF">KFL_001590020</name>
</gene>
<reference evidence="2 3" key="1">
    <citation type="journal article" date="2014" name="Nat. Commun.">
        <title>Klebsormidium flaccidum genome reveals primary factors for plant terrestrial adaptation.</title>
        <authorList>
            <person name="Hori K."/>
            <person name="Maruyama F."/>
            <person name="Fujisawa T."/>
            <person name="Togashi T."/>
            <person name="Yamamoto N."/>
            <person name="Seo M."/>
            <person name="Sato S."/>
            <person name="Yamada T."/>
            <person name="Mori H."/>
            <person name="Tajima N."/>
            <person name="Moriyama T."/>
            <person name="Ikeuchi M."/>
            <person name="Watanabe M."/>
            <person name="Wada H."/>
            <person name="Kobayashi K."/>
            <person name="Saito M."/>
            <person name="Masuda T."/>
            <person name="Sasaki-Sekimoto Y."/>
            <person name="Mashiguchi K."/>
            <person name="Awai K."/>
            <person name="Shimojima M."/>
            <person name="Masuda S."/>
            <person name="Iwai M."/>
            <person name="Nobusawa T."/>
            <person name="Narise T."/>
            <person name="Kondo S."/>
            <person name="Saito H."/>
            <person name="Sato R."/>
            <person name="Murakawa M."/>
            <person name="Ihara Y."/>
            <person name="Oshima-Yamada Y."/>
            <person name="Ohtaka K."/>
            <person name="Satoh M."/>
            <person name="Sonobe K."/>
            <person name="Ishii M."/>
            <person name="Ohtani R."/>
            <person name="Kanamori-Sato M."/>
            <person name="Honoki R."/>
            <person name="Miyazaki D."/>
            <person name="Mochizuki H."/>
            <person name="Umetsu J."/>
            <person name="Higashi K."/>
            <person name="Shibata D."/>
            <person name="Kamiya Y."/>
            <person name="Sato N."/>
            <person name="Nakamura Y."/>
            <person name="Tabata S."/>
            <person name="Ida S."/>
            <person name="Kurokawa K."/>
            <person name="Ohta H."/>
        </authorList>
    </citation>
    <scope>NUCLEOTIDE SEQUENCE [LARGE SCALE GENOMIC DNA]</scope>
    <source>
        <strain evidence="2 3">NIES-2285</strain>
    </source>
</reference>
<feature type="compositionally biased region" description="Basic and acidic residues" evidence="1">
    <location>
        <begin position="621"/>
        <end position="631"/>
    </location>
</feature>
<feature type="region of interest" description="Disordered" evidence="1">
    <location>
        <begin position="313"/>
        <end position="361"/>
    </location>
</feature>
<evidence type="ECO:0000313" key="3">
    <source>
        <dbReference type="Proteomes" id="UP000054558"/>
    </source>
</evidence>
<evidence type="ECO:0000313" key="2">
    <source>
        <dbReference type="EMBL" id="GAQ83714.1"/>
    </source>
</evidence>
<evidence type="ECO:0000256" key="1">
    <source>
        <dbReference type="SAM" id="MobiDB-lite"/>
    </source>
</evidence>
<name>A0A1Y1HYI7_KLENI</name>
<accession>A0A1Y1HYI7</accession>
<feature type="region of interest" description="Disordered" evidence="1">
    <location>
        <begin position="122"/>
        <end position="147"/>
    </location>
</feature>
<keyword evidence="3" id="KW-1185">Reference proteome</keyword>
<feature type="compositionally biased region" description="Polar residues" evidence="1">
    <location>
        <begin position="555"/>
        <end position="566"/>
    </location>
</feature>
<dbReference type="AlphaFoldDB" id="A0A1Y1HYI7"/>
<feature type="compositionally biased region" description="Basic and acidic residues" evidence="1">
    <location>
        <begin position="568"/>
        <end position="588"/>
    </location>
</feature>
<protein>
    <submittedName>
        <fullName evidence="2">Uncharacterized protein</fullName>
    </submittedName>
</protein>